<keyword evidence="6" id="KW-0325">Glycoprotein</keyword>
<dbReference type="AlphaFoldDB" id="A0A136JCK8"/>
<organism evidence="12 13">
    <name type="scientific">Microdochium bolleyi</name>
    <dbReference type="NCBI Taxonomy" id="196109"/>
    <lineage>
        <taxon>Eukaryota</taxon>
        <taxon>Fungi</taxon>
        <taxon>Dikarya</taxon>
        <taxon>Ascomycota</taxon>
        <taxon>Pezizomycotina</taxon>
        <taxon>Sordariomycetes</taxon>
        <taxon>Xylariomycetidae</taxon>
        <taxon>Xylariales</taxon>
        <taxon>Microdochiaceae</taxon>
        <taxon>Microdochium</taxon>
    </lineage>
</organism>
<evidence type="ECO:0000259" key="11">
    <source>
        <dbReference type="Pfam" id="PF20238"/>
    </source>
</evidence>
<sequence length="236" mass="23114">MAPSLLTAAATALLLASGATAHFQVLYPPTMQPMSDSSEAQAPCGGYTPNLSASGLKVTDFHVGGDSIGTKSSHSQQNWLYRITTDNNVGSTGGNWTQIGDITTQSGAGAYCKSGIKVPESWVGKTAILSIVGNAPDGLLYQCSAVKFVSGTGSTPSSCTTANGVESFGASDSGLAALVSNGAAPSGTTNPSGSGTPASSQTPAQTTKPNGAAGRLGGGAAALVVFAVAAAAAVVV</sequence>
<keyword evidence="7" id="KW-0449">Lipoprotein</keyword>
<dbReference type="InParanoid" id="A0A136JCK8"/>
<name>A0A136JCK8_9PEZI</name>
<reference evidence="13" key="1">
    <citation type="submission" date="2016-02" db="EMBL/GenBank/DDBJ databases">
        <title>Draft genome sequence of Microdochium bolleyi, a fungal endophyte of beachgrass.</title>
        <authorList>
            <consortium name="DOE Joint Genome Institute"/>
            <person name="David A.S."/>
            <person name="May G."/>
            <person name="Haridas S."/>
            <person name="Lim J."/>
            <person name="Wang M."/>
            <person name="Labutti K."/>
            <person name="Lipzen A."/>
            <person name="Barry K."/>
            <person name="Grigoriev I.V."/>
        </authorList>
    </citation>
    <scope>NUCLEOTIDE SEQUENCE [LARGE SCALE GENOMIC DNA]</scope>
    <source>
        <strain evidence="13">J235TASD1</strain>
    </source>
</reference>
<keyword evidence="2" id="KW-1003">Cell membrane</keyword>
<evidence type="ECO:0000256" key="6">
    <source>
        <dbReference type="ARBA" id="ARBA00023180"/>
    </source>
</evidence>
<keyword evidence="13" id="KW-1185">Reference proteome</keyword>
<dbReference type="OrthoDB" id="2146436at2759"/>
<evidence type="ECO:0000256" key="3">
    <source>
        <dbReference type="ARBA" id="ARBA00022622"/>
    </source>
</evidence>
<evidence type="ECO:0000256" key="5">
    <source>
        <dbReference type="ARBA" id="ARBA00023136"/>
    </source>
</evidence>
<evidence type="ECO:0000256" key="9">
    <source>
        <dbReference type="SAM" id="Phobius"/>
    </source>
</evidence>
<dbReference type="GO" id="GO:0098552">
    <property type="term" value="C:side of membrane"/>
    <property type="evidence" value="ECO:0007669"/>
    <property type="project" value="UniProtKB-KW"/>
</dbReference>
<accession>A0A136JCK8</accession>
<keyword evidence="9" id="KW-0812">Transmembrane</keyword>
<dbReference type="GO" id="GO:0005886">
    <property type="term" value="C:plasma membrane"/>
    <property type="evidence" value="ECO:0007669"/>
    <property type="project" value="UniProtKB-SubCell"/>
</dbReference>
<dbReference type="InterPro" id="IPR046530">
    <property type="entry name" value="BIM1-like_dom"/>
</dbReference>
<evidence type="ECO:0000313" key="13">
    <source>
        <dbReference type="Proteomes" id="UP000070501"/>
    </source>
</evidence>
<evidence type="ECO:0000256" key="1">
    <source>
        <dbReference type="ARBA" id="ARBA00004609"/>
    </source>
</evidence>
<dbReference type="PANTHER" id="PTHR34992">
    <property type="entry name" value="HYPHAL ANASTAMOSIS-7 PROTEIN"/>
    <property type="match status" value="1"/>
</dbReference>
<dbReference type="CDD" id="cd21176">
    <property type="entry name" value="LPMO_auxiliary-like"/>
    <property type="match status" value="1"/>
</dbReference>
<keyword evidence="3" id="KW-0336">GPI-anchor</keyword>
<gene>
    <name evidence="12" type="ORF">Micbo1qcDRAFT_193937</name>
</gene>
<protein>
    <recommendedName>
        <fullName evidence="11">Copper acquisition factor BIM1-like domain-containing protein</fullName>
    </recommendedName>
</protein>
<comment type="subcellular location">
    <subcellularLocation>
        <location evidence="1">Cell membrane</location>
        <topology evidence="1">Lipid-anchor</topology>
        <topology evidence="1">GPI-anchor</topology>
    </subcellularLocation>
</comment>
<evidence type="ECO:0000256" key="7">
    <source>
        <dbReference type="ARBA" id="ARBA00023288"/>
    </source>
</evidence>
<dbReference type="InterPro" id="IPR046936">
    <property type="entry name" value="BIM1-like"/>
</dbReference>
<evidence type="ECO:0000256" key="2">
    <source>
        <dbReference type="ARBA" id="ARBA00022475"/>
    </source>
</evidence>
<dbReference type="Proteomes" id="UP000070501">
    <property type="component" value="Unassembled WGS sequence"/>
</dbReference>
<evidence type="ECO:0000256" key="4">
    <source>
        <dbReference type="ARBA" id="ARBA00022729"/>
    </source>
</evidence>
<feature type="region of interest" description="Disordered" evidence="8">
    <location>
        <begin position="180"/>
        <end position="212"/>
    </location>
</feature>
<dbReference type="PANTHER" id="PTHR34992:SF1">
    <property type="entry name" value="COPPER ACQUISITION FACTOR BIM1-LIKE DOMAIN-CONTAINING PROTEIN"/>
    <property type="match status" value="1"/>
</dbReference>
<dbReference type="STRING" id="196109.A0A136JCK8"/>
<keyword evidence="4 10" id="KW-0732">Signal</keyword>
<dbReference type="Pfam" id="PF20238">
    <property type="entry name" value="BIM1-like_dom"/>
    <property type="match status" value="1"/>
</dbReference>
<feature type="transmembrane region" description="Helical" evidence="9">
    <location>
        <begin position="216"/>
        <end position="235"/>
    </location>
</feature>
<proteinExistence type="predicted"/>
<feature type="compositionally biased region" description="Polar residues" evidence="8">
    <location>
        <begin position="186"/>
        <end position="209"/>
    </location>
</feature>
<feature type="signal peptide" evidence="10">
    <location>
        <begin position="1"/>
        <end position="21"/>
    </location>
</feature>
<keyword evidence="5 9" id="KW-0472">Membrane</keyword>
<keyword evidence="9" id="KW-1133">Transmembrane helix</keyword>
<evidence type="ECO:0000256" key="10">
    <source>
        <dbReference type="SAM" id="SignalP"/>
    </source>
</evidence>
<evidence type="ECO:0000256" key="8">
    <source>
        <dbReference type="SAM" id="MobiDB-lite"/>
    </source>
</evidence>
<dbReference type="EMBL" id="KQ964247">
    <property type="protein sequence ID" value="KXJ94892.1"/>
    <property type="molecule type" value="Genomic_DNA"/>
</dbReference>
<evidence type="ECO:0000313" key="12">
    <source>
        <dbReference type="EMBL" id="KXJ94892.1"/>
    </source>
</evidence>
<feature type="domain" description="Copper acquisition factor BIM1-like" evidence="11">
    <location>
        <begin position="21"/>
        <end position="163"/>
    </location>
</feature>
<feature type="chain" id="PRO_5007293709" description="Copper acquisition factor BIM1-like domain-containing protein" evidence="10">
    <location>
        <begin position="22"/>
        <end position="236"/>
    </location>
</feature>